<feature type="region of interest" description="Disordered" evidence="1">
    <location>
        <begin position="38"/>
        <end position="98"/>
    </location>
</feature>
<evidence type="ECO:0000313" key="2">
    <source>
        <dbReference type="EMBL" id="MOY41849.1"/>
    </source>
</evidence>
<sequence>MSLPGEKNTKEALSAFFSCLPYAYGQNVHWVRTSIESKHPTGHVTPESEHPTSQDIHPSRNIYRVKTSIESEHPSEPKHPSSQNIHRVRTSIRVETSI</sequence>
<evidence type="ECO:0000256" key="1">
    <source>
        <dbReference type="SAM" id="MobiDB-lite"/>
    </source>
</evidence>
<dbReference type="EMBL" id="GHJT01007878">
    <property type="protein sequence ID" value="MOY41849.1"/>
    <property type="molecule type" value="Transcribed_RNA"/>
</dbReference>
<proteinExistence type="predicted"/>
<dbReference type="AlphaFoldDB" id="A0A4D5RXU0"/>
<protein>
    <submittedName>
        <fullName evidence="2">Uncharacterized protein</fullName>
    </submittedName>
</protein>
<organism evidence="2">
    <name type="scientific">Ixodes scapularis</name>
    <name type="common">Black-legged tick</name>
    <name type="synonym">Deer tick</name>
    <dbReference type="NCBI Taxonomy" id="6945"/>
    <lineage>
        <taxon>Eukaryota</taxon>
        <taxon>Metazoa</taxon>
        <taxon>Ecdysozoa</taxon>
        <taxon>Arthropoda</taxon>
        <taxon>Chelicerata</taxon>
        <taxon>Arachnida</taxon>
        <taxon>Acari</taxon>
        <taxon>Parasitiformes</taxon>
        <taxon>Ixodida</taxon>
        <taxon>Ixodoidea</taxon>
        <taxon>Ixodidae</taxon>
        <taxon>Ixodinae</taxon>
        <taxon>Ixodes</taxon>
    </lineage>
</organism>
<feature type="compositionally biased region" description="Basic and acidic residues" evidence="1">
    <location>
        <begin position="67"/>
        <end position="79"/>
    </location>
</feature>
<name>A0A4D5RXU0_IXOSC</name>
<reference evidence="2" key="1">
    <citation type="submission" date="2019-04" db="EMBL/GenBank/DDBJ databases">
        <title>An insight into the mialome of Ixodes scapularis.</title>
        <authorList>
            <person name="Ribeiro J.M."/>
            <person name="Mather T.N."/>
            <person name="Karim S."/>
        </authorList>
    </citation>
    <scope>NUCLEOTIDE SEQUENCE</scope>
</reference>
<accession>A0A4D5RXU0</accession>